<gene>
    <name evidence="4" type="ORF">N7541_009404</name>
</gene>
<name>A0A9W9UI29_PENBR</name>
<feature type="domain" description="Xylanolytic transcriptional activator regulatory" evidence="3">
    <location>
        <begin position="236"/>
        <end position="309"/>
    </location>
</feature>
<feature type="region of interest" description="Disordered" evidence="2">
    <location>
        <begin position="1"/>
        <end position="46"/>
    </location>
</feature>
<protein>
    <recommendedName>
        <fullName evidence="3">Xylanolytic transcriptional activator regulatory domain-containing protein</fullName>
    </recommendedName>
</protein>
<dbReference type="GO" id="GO:0003677">
    <property type="term" value="F:DNA binding"/>
    <property type="evidence" value="ECO:0007669"/>
    <property type="project" value="InterPro"/>
</dbReference>
<dbReference type="InterPro" id="IPR007219">
    <property type="entry name" value="XnlR_reg_dom"/>
</dbReference>
<comment type="caution">
    <text evidence="4">The sequence shown here is derived from an EMBL/GenBank/DDBJ whole genome shotgun (WGS) entry which is preliminary data.</text>
</comment>
<feature type="region of interest" description="Disordered" evidence="2">
    <location>
        <begin position="534"/>
        <end position="555"/>
    </location>
</feature>
<evidence type="ECO:0000256" key="2">
    <source>
        <dbReference type="SAM" id="MobiDB-lite"/>
    </source>
</evidence>
<dbReference type="GO" id="GO:0006351">
    <property type="term" value="P:DNA-templated transcription"/>
    <property type="evidence" value="ECO:0007669"/>
    <property type="project" value="InterPro"/>
</dbReference>
<evidence type="ECO:0000256" key="1">
    <source>
        <dbReference type="ARBA" id="ARBA00023242"/>
    </source>
</evidence>
<dbReference type="GO" id="GO:0008270">
    <property type="term" value="F:zinc ion binding"/>
    <property type="evidence" value="ECO:0007669"/>
    <property type="project" value="InterPro"/>
</dbReference>
<evidence type="ECO:0000313" key="4">
    <source>
        <dbReference type="EMBL" id="KAJ5340280.1"/>
    </source>
</evidence>
<dbReference type="AlphaFoldDB" id="A0A9W9UI29"/>
<evidence type="ECO:0000259" key="3">
    <source>
        <dbReference type="SMART" id="SM00906"/>
    </source>
</evidence>
<feature type="compositionally biased region" description="Polar residues" evidence="2">
    <location>
        <begin position="545"/>
        <end position="555"/>
    </location>
</feature>
<accession>A0A9W9UI29</accession>
<reference evidence="4" key="1">
    <citation type="submission" date="2022-12" db="EMBL/GenBank/DDBJ databases">
        <authorList>
            <person name="Petersen C."/>
        </authorList>
    </citation>
    <scope>NUCLEOTIDE SEQUENCE</scope>
    <source>
        <strain evidence="4">IBT 35675</strain>
    </source>
</reference>
<reference evidence="4" key="2">
    <citation type="journal article" date="2023" name="IMA Fungus">
        <title>Comparative genomic study of the Penicillium genus elucidates a diverse pangenome and 15 lateral gene transfer events.</title>
        <authorList>
            <person name="Petersen C."/>
            <person name="Sorensen T."/>
            <person name="Nielsen M.R."/>
            <person name="Sondergaard T.E."/>
            <person name="Sorensen J.L."/>
            <person name="Fitzpatrick D.A."/>
            <person name="Frisvad J.C."/>
            <person name="Nielsen K.L."/>
        </authorList>
    </citation>
    <scope>NUCLEOTIDE SEQUENCE</scope>
    <source>
        <strain evidence="4">IBT 35675</strain>
    </source>
</reference>
<keyword evidence="5" id="KW-1185">Reference proteome</keyword>
<dbReference type="EMBL" id="JAPZBR010000008">
    <property type="protein sequence ID" value="KAJ5340280.1"/>
    <property type="molecule type" value="Genomic_DNA"/>
</dbReference>
<feature type="compositionally biased region" description="Polar residues" evidence="2">
    <location>
        <begin position="1"/>
        <end position="18"/>
    </location>
</feature>
<dbReference type="Proteomes" id="UP001148299">
    <property type="component" value="Unassembled WGS sequence"/>
</dbReference>
<proteinExistence type="predicted"/>
<dbReference type="CDD" id="cd12148">
    <property type="entry name" value="fungal_TF_MHR"/>
    <property type="match status" value="1"/>
</dbReference>
<dbReference type="InterPro" id="IPR053230">
    <property type="entry name" value="Trans_reg_galc"/>
</dbReference>
<sequence length="630" mass="70794">MLQDASTAENDKNPSSALSPPVLCPMNDTDSVGEDLNRSEQSRATGYMGKNSEVAWMRQLEGDLSRQERQMTSLEENRQYLPPTEPATASVSYHLDRDGTHGPHDAETLDAFALPTKELADHLLHVFLKEVHTVLPIIREDLFTQQFQHVYLPSKRPNKKWLAVFNMVLAIGSRFCHASPQNGPEGPDGLDSGDEQRFLSRAKALNYYETHGDLQQVQAESLMAFYFLSSSQINRSWKTIGIATRSAIALGLNLEISSTRLDAKAREARKRLWWSIFYLEHTLTTMTGRVSCLGDGSSSVSPMSPFESMDCAVSDAQVGDAKFARDDVIHWSTHQHHEQIEAQQRRLKHVAPSPSLYLFYLLDLSLMMHAITNRMYNTDLFQEGLSQPLRQINLYNMMLDRWVSGLHGSMAFEDDQGNPLSGSTSRYQVSLALHYYSSRIVLNRPCLMGPTKDKKSGRFFSRPQFGNNITSACRASLSLVSVLPDLPDARWPYDNSPWWIVVHHLMQATSVLLLGREGLELGCDVPHQRPFLPPYWQQGKGPEEASTSASRSQNEDSVGLYYPVLNWTPGLDHDVGGDDTPSRDPNTLRIPLDILQNPFAGLDIDVDITDLISQRPTKFEDSDDSIGWAL</sequence>
<dbReference type="PANTHER" id="PTHR47654">
    <property type="entry name" value="ZN(II)2CYS6 TRANSCRIPTION FACTOR (EUROFUNG)-RELATED"/>
    <property type="match status" value="1"/>
</dbReference>
<dbReference type="Pfam" id="PF04082">
    <property type="entry name" value="Fungal_trans"/>
    <property type="match status" value="1"/>
</dbReference>
<dbReference type="PANTHER" id="PTHR47654:SF5">
    <property type="entry name" value="TRANSCRIPTION FACTOR DOMAIN-CONTAINING PROTEIN"/>
    <property type="match status" value="1"/>
</dbReference>
<keyword evidence="1" id="KW-0539">Nucleus</keyword>
<organism evidence="4 5">
    <name type="scientific">Penicillium brevicompactum</name>
    <dbReference type="NCBI Taxonomy" id="5074"/>
    <lineage>
        <taxon>Eukaryota</taxon>
        <taxon>Fungi</taxon>
        <taxon>Dikarya</taxon>
        <taxon>Ascomycota</taxon>
        <taxon>Pezizomycotina</taxon>
        <taxon>Eurotiomycetes</taxon>
        <taxon>Eurotiomycetidae</taxon>
        <taxon>Eurotiales</taxon>
        <taxon>Aspergillaceae</taxon>
        <taxon>Penicillium</taxon>
    </lineage>
</organism>
<dbReference type="SMART" id="SM00906">
    <property type="entry name" value="Fungal_trans"/>
    <property type="match status" value="1"/>
</dbReference>
<evidence type="ECO:0000313" key="5">
    <source>
        <dbReference type="Proteomes" id="UP001148299"/>
    </source>
</evidence>